<keyword evidence="8" id="KW-0378">Hydrolase</keyword>
<evidence type="ECO:0000256" key="6">
    <source>
        <dbReference type="SAM" id="Phobius"/>
    </source>
</evidence>
<evidence type="ECO:0000256" key="5">
    <source>
        <dbReference type="ARBA" id="ARBA00023136"/>
    </source>
</evidence>
<feature type="transmembrane region" description="Helical" evidence="6">
    <location>
        <begin position="94"/>
        <end position="115"/>
    </location>
</feature>
<keyword evidence="4 6" id="KW-1133">Transmembrane helix</keyword>
<accession>C1BPG4</accession>
<comment type="similarity">
    <text evidence="2">Belongs to the PA-phosphatase related phosphoesterase family.</text>
</comment>
<dbReference type="Pfam" id="PF01569">
    <property type="entry name" value="PAP2"/>
    <property type="match status" value="1"/>
</dbReference>
<comment type="subcellular location">
    <subcellularLocation>
        <location evidence="1">Membrane</location>
        <topology evidence="1">Multi-pass membrane protein</topology>
    </subcellularLocation>
</comment>
<evidence type="ECO:0000256" key="1">
    <source>
        <dbReference type="ARBA" id="ARBA00004141"/>
    </source>
</evidence>
<dbReference type="InterPro" id="IPR000326">
    <property type="entry name" value="PAP2/HPO"/>
</dbReference>
<dbReference type="SUPFAM" id="SSF48317">
    <property type="entry name" value="Acid phosphatase/Vanadium-dependent haloperoxidase"/>
    <property type="match status" value="1"/>
</dbReference>
<dbReference type="PANTHER" id="PTHR10165:SF103">
    <property type="entry name" value="PHOSPHOLIPID PHOSPHATASE HOMOLOG 1.2 HOMOLOG"/>
    <property type="match status" value="1"/>
</dbReference>
<dbReference type="InterPro" id="IPR043216">
    <property type="entry name" value="PAP-like"/>
</dbReference>
<dbReference type="PANTHER" id="PTHR10165">
    <property type="entry name" value="LIPID PHOSPHATE PHOSPHATASE"/>
    <property type="match status" value="1"/>
</dbReference>
<dbReference type="EMBL" id="BT076493">
    <property type="protein sequence ID" value="ACO10917.1"/>
    <property type="molecule type" value="mRNA"/>
</dbReference>
<dbReference type="GO" id="GO:0046839">
    <property type="term" value="P:phospholipid dephosphorylation"/>
    <property type="evidence" value="ECO:0007669"/>
    <property type="project" value="TreeGrafter"/>
</dbReference>
<evidence type="ECO:0000259" key="7">
    <source>
        <dbReference type="SMART" id="SM00014"/>
    </source>
</evidence>
<dbReference type="GO" id="GO:0007165">
    <property type="term" value="P:signal transduction"/>
    <property type="evidence" value="ECO:0007669"/>
    <property type="project" value="TreeGrafter"/>
</dbReference>
<feature type="transmembrane region" description="Helical" evidence="6">
    <location>
        <begin position="55"/>
        <end position="73"/>
    </location>
</feature>
<feature type="transmembrane region" description="Helical" evidence="6">
    <location>
        <begin position="228"/>
        <end position="250"/>
    </location>
</feature>
<feature type="transmembrane region" description="Helical" evidence="6">
    <location>
        <begin position="5"/>
        <end position="23"/>
    </location>
</feature>
<organism evidence="8">
    <name type="scientific">Caligus rogercresseyi</name>
    <name type="common">Sea louse</name>
    <dbReference type="NCBI Taxonomy" id="217165"/>
    <lineage>
        <taxon>Eukaryota</taxon>
        <taxon>Metazoa</taxon>
        <taxon>Ecdysozoa</taxon>
        <taxon>Arthropoda</taxon>
        <taxon>Crustacea</taxon>
        <taxon>Multicrustacea</taxon>
        <taxon>Hexanauplia</taxon>
        <taxon>Copepoda</taxon>
        <taxon>Siphonostomatoida</taxon>
        <taxon>Caligidae</taxon>
        <taxon>Caligus</taxon>
    </lineage>
</organism>
<dbReference type="InterPro" id="IPR036938">
    <property type="entry name" value="PAP2/HPO_sf"/>
</dbReference>
<dbReference type="Gene3D" id="1.20.144.10">
    <property type="entry name" value="Phosphatidic acid phosphatase type 2/haloperoxidase"/>
    <property type="match status" value="1"/>
</dbReference>
<feature type="transmembrane region" description="Helical" evidence="6">
    <location>
        <begin position="204"/>
        <end position="222"/>
    </location>
</feature>
<evidence type="ECO:0000256" key="3">
    <source>
        <dbReference type="ARBA" id="ARBA00022692"/>
    </source>
</evidence>
<keyword evidence="5 6" id="KW-0472">Membrane</keyword>
<reference evidence="8" key="1">
    <citation type="submission" date="2009-03" db="EMBL/GenBank/DDBJ databases">
        <title>Caligus rogercresseyi ESTs and full-length cDNAs.</title>
        <authorList>
            <person name="Yasuike M."/>
            <person name="von Schalburg K."/>
            <person name="Cooper G."/>
            <person name="Leong J."/>
            <person name="Jones S.R.M."/>
            <person name="Koop B.F."/>
        </authorList>
    </citation>
    <scope>NUCLEOTIDE SEQUENCE</scope>
    <source>
        <tissue evidence="8">Whole tissue</tissue>
    </source>
</reference>
<feature type="domain" description="Phosphatidic acid phosphatase type 2/haloperoxidase" evidence="7">
    <location>
        <begin position="97"/>
        <end position="246"/>
    </location>
</feature>
<evidence type="ECO:0000313" key="8">
    <source>
        <dbReference type="EMBL" id="ACO10917.1"/>
    </source>
</evidence>
<feature type="transmembrane region" description="Helical" evidence="6">
    <location>
        <begin position="175"/>
        <end position="192"/>
    </location>
</feature>
<proteinExistence type="evidence at transcript level"/>
<dbReference type="GO" id="GO:0008195">
    <property type="term" value="F:phosphatidate phosphatase activity"/>
    <property type="evidence" value="ECO:0007669"/>
    <property type="project" value="TreeGrafter"/>
</dbReference>
<sequence>MIRNFLASFIFSAISLYLIKYGVHLLPNQGWFWCPSQASKLLYRNTQGDTVSTRYLLIFTMIPFLLTTLYGEWKRLRGAGKRDRHFVWEALEAYSRFLVAYWLNILLMVIAKFLLPEPRPHFLQTCDPEPSLLTCTQGSEEYQAYHPGMCRLSEGGGVSFTGKDVLDSLRSFPSGHAQTGFFSAIVALHYIFSSPAFSKFERLILSLFWTCNALLMSISRITDNRHHWWDVLAGCLFGALYSSLSIRFFLYRSRKYPSLKKD</sequence>
<dbReference type="GO" id="GO:0006644">
    <property type="term" value="P:phospholipid metabolic process"/>
    <property type="evidence" value="ECO:0007669"/>
    <property type="project" value="InterPro"/>
</dbReference>
<dbReference type="GO" id="GO:0005886">
    <property type="term" value="C:plasma membrane"/>
    <property type="evidence" value="ECO:0007669"/>
    <property type="project" value="TreeGrafter"/>
</dbReference>
<name>C1BPG4_CALRO</name>
<evidence type="ECO:0000256" key="4">
    <source>
        <dbReference type="ARBA" id="ARBA00022989"/>
    </source>
</evidence>
<dbReference type="AlphaFoldDB" id="C1BPG4"/>
<keyword evidence="3 6" id="KW-0812">Transmembrane</keyword>
<evidence type="ECO:0000256" key="2">
    <source>
        <dbReference type="ARBA" id="ARBA00008816"/>
    </source>
</evidence>
<dbReference type="SMART" id="SM00014">
    <property type="entry name" value="acidPPc"/>
    <property type="match status" value="1"/>
</dbReference>
<gene>
    <name evidence="8" type="primary">LPP2</name>
</gene>
<protein>
    <submittedName>
        <fullName evidence="8">Lipid phosphate phosphohydrolase 2</fullName>
    </submittedName>
</protein>